<keyword evidence="3" id="KW-1185">Reference proteome</keyword>
<name>A0AAD3N4F7_LATJO</name>
<sequence>MKAAKHKVVTSGRLTGGGKGQQAKRQVTPDPVSSACPEPAYSLYSTDSEDQVTNLHKGLDRCAALLNGILQAEKAALPSPPRAVTGGAAKSRPSTSLGKKTLKKLPKKTVQKNSQSCQRGPGSTTPRTQTEVRARTVQYLLGELRALIAGQGSVAEKLLSHLEQTVSSPLMNAGSSNSQTDSVPDLSSLHSQNTELHRQVRILSQQLQEKEKEKAERKE</sequence>
<gene>
    <name evidence="2" type="ORF">AKAME5_001628000</name>
</gene>
<organism evidence="2 3">
    <name type="scientific">Lates japonicus</name>
    <name type="common">Japanese lates</name>
    <dbReference type="NCBI Taxonomy" id="270547"/>
    <lineage>
        <taxon>Eukaryota</taxon>
        <taxon>Metazoa</taxon>
        <taxon>Chordata</taxon>
        <taxon>Craniata</taxon>
        <taxon>Vertebrata</taxon>
        <taxon>Euteleostomi</taxon>
        <taxon>Actinopterygii</taxon>
        <taxon>Neopterygii</taxon>
        <taxon>Teleostei</taxon>
        <taxon>Neoteleostei</taxon>
        <taxon>Acanthomorphata</taxon>
        <taxon>Carangaria</taxon>
        <taxon>Carangaria incertae sedis</taxon>
        <taxon>Centropomidae</taxon>
        <taxon>Lates</taxon>
    </lineage>
</organism>
<protein>
    <submittedName>
        <fullName evidence="2">Coiled-coil domain-containing protein 14</fullName>
    </submittedName>
</protein>
<dbReference type="Proteomes" id="UP001279410">
    <property type="component" value="Unassembled WGS sequence"/>
</dbReference>
<dbReference type="Pfam" id="PF15254">
    <property type="entry name" value="CCDC14"/>
    <property type="match status" value="2"/>
</dbReference>
<feature type="region of interest" description="Disordered" evidence="1">
    <location>
        <begin position="169"/>
        <end position="198"/>
    </location>
</feature>
<evidence type="ECO:0000256" key="1">
    <source>
        <dbReference type="SAM" id="MobiDB-lite"/>
    </source>
</evidence>
<dbReference type="AlphaFoldDB" id="A0AAD3N4F7"/>
<comment type="caution">
    <text evidence="2">The sequence shown here is derived from an EMBL/GenBank/DDBJ whole genome shotgun (WGS) entry which is preliminary data.</text>
</comment>
<reference evidence="2" key="1">
    <citation type="submission" date="2022-08" db="EMBL/GenBank/DDBJ databases">
        <title>Genome sequencing of akame (Lates japonicus).</title>
        <authorList>
            <person name="Hashiguchi Y."/>
            <person name="Takahashi H."/>
        </authorList>
    </citation>
    <scope>NUCLEOTIDE SEQUENCE</scope>
    <source>
        <strain evidence="2">Kochi</strain>
    </source>
</reference>
<feature type="compositionally biased region" description="Polar residues" evidence="1">
    <location>
        <begin position="169"/>
        <end position="182"/>
    </location>
</feature>
<proteinExistence type="predicted"/>
<dbReference type="InterPro" id="IPR029343">
    <property type="entry name" value="CCDC14"/>
</dbReference>
<feature type="compositionally biased region" description="Polar residues" evidence="1">
    <location>
        <begin position="111"/>
        <end position="131"/>
    </location>
</feature>
<dbReference type="EMBL" id="BRZM01000071">
    <property type="protein sequence ID" value="GLD64761.1"/>
    <property type="molecule type" value="Genomic_DNA"/>
</dbReference>
<feature type="region of interest" description="Disordered" evidence="1">
    <location>
        <begin position="77"/>
        <end position="131"/>
    </location>
</feature>
<dbReference type="GO" id="GO:0071539">
    <property type="term" value="P:protein localization to centrosome"/>
    <property type="evidence" value="ECO:0007669"/>
    <property type="project" value="TreeGrafter"/>
</dbReference>
<evidence type="ECO:0000313" key="2">
    <source>
        <dbReference type="EMBL" id="GLD64761.1"/>
    </source>
</evidence>
<feature type="compositionally biased region" description="Basic residues" evidence="1">
    <location>
        <begin position="100"/>
        <end position="110"/>
    </location>
</feature>
<dbReference type="PANTHER" id="PTHR22367:SF2">
    <property type="entry name" value="COILED-COIL DOMAIN-CONTAINING PROTEIN 14"/>
    <property type="match status" value="1"/>
</dbReference>
<dbReference type="PANTHER" id="PTHR22367">
    <property type="entry name" value="COILED-COIL DOMAIN-CONTAINING PROTEIN 14"/>
    <property type="match status" value="1"/>
</dbReference>
<dbReference type="GO" id="GO:0034451">
    <property type="term" value="C:centriolar satellite"/>
    <property type="evidence" value="ECO:0007669"/>
    <property type="project" value="TreeGrafter"/>
</dbReference>
<feature type="region of interest" description="Disordered" evidence="1">
    <location>
        <begin position="1"/>
        <end position="41"/>
    </location>
</feature>
<evidence type="ECO:0000313" key="3">
    <source>
        <dbReference type="Proteomes" id="UP001279410"/>
    </source>
</evidence>
<accession>A0AAD3N4F7</accession>